<evidence type="ECO:0000313" key="3">
    <source>
        <dbReference type="EMBL" id="KAH7087428.1"/>
    </source>
</evidence>
<gene>
    <name evidence="3" type="ORF">FB567DRAFT_621278</name>
</gene>
<evidence type="ECO:0000256" key="1">
    <source>
        <dbReference type="SAM" id="MobiDB-lite"/>
    </source>
</evidence>
<dbReference type="EMBL" id="JAGMVJ010000009">
    <property type="protein sequence ID" value="KAH7087428.1"/>
    <property type="molecule type" value="Genomic_DNA"/>
</dbReference>
<sequence length="649" mass="73288">MPKTDVASHNSRDQSHRYATHNPLGPSFFQLTLASANKAEIFAEALSELDKSHSQTSIIVENLQKWNPEAASRFETGLYARQFLTISYCWHSQEFSPEGYERHGIWPIKKSIVDAVLAEKDHPRVGIWIDQICIDQSSVLDRQLSIAAMDIIYRSCMRLVVLLEDVLLTELEIQLVQKYDVSQRPYNGGWKFESSEIETVTSFYEKVNAARWWSRAWCFHEMGVHRPWTERRQRDHRFSATFILCGPNDTSVKIKWAKLILLMSRAMHVLPNAQIWWKGVTTISGIVEPEDQEKGWRGSIMARHNAISATGCSVLQDRVSILINLCGLGLAYKGPPLGTEEELLYLSSLLALAAGDLHPLSMMHTRSYAAEGEANLDIETRGIHRVEEGEIEMDMLFLDAPWRSIKDKDLRPTYDIFPYTVTTHPASDRLEAESRVASNHAHSAAEYDIGRRHFLAGCILNGAMFTGRLWEQIKYGVVPIYNAGKNMDLLLNPAFRSAAKAFLAHLEPVSTLLGIAQPSSSTLDDATLFLTWLTYPRSMYYIGLRTFSVPCTMRWDSTFITSLTVNEYFHDGPDREIQVAVPTHLLEASCVPLRVWILRPAKGGQGKEKWRIVGKALLLGEPDLLTEAAESAGKPEAKVILRERTIVCG</sequence>
<comment type="caution">
    <text evidence="3">The sequence shown here is derived from an EMBL/GenBank/DDBJ whole genome shotgun (WGS) entry which is preliminary data.</text>
</comment>
<dbReference type="Proteomes" id="UP000813461">
    <property type="component" value="Unassembled WGS sequence"/>
</dbReference>
<reference evidence="3" key="1">
    <citation type="journal article" date="2021" name="Nat. Commun.">
        <title>Genetic determinants of endophytism in the Arabidopsis root mycobiome.</title>
        <authorList>
            <person name="Mesny F."/>
            <person name="Miyauchi S."/>
            <person name="Thiergart T."/>
            <person name="Pickel B."/>
            <person name="Atanasova L."/>
            <person name="Karlsson M."/>
            <person name="Huettel B."/>
            <person name="Barry K.W."/>
            <person name="Haridas S."/>
            <person name="Chen C."/>
            <person name="Bauer D."/>
            <person name="Andreopoulos W."/>
            <person name="Pangilinan J."/>
            <person name="LaButti K."/>
            <person name="Riley R."/>
            <person name="Lipzen A."/>
            <person name="Clum A."/>
            <person name="Drula E."/>
            <person name="Henrissat B."/>
            <person name="Kohler A."/>
            <person name="Grigoriev I.V."/>
            <person name="Martin F.M."/>
            <person name="Hacquard S."/>
        </authorList>
    </citation>
    <scope>NUCLEOTIDE SEQUENCE</scope>
    <source>
        <strain evidence="3">MPI-SDFR-AT-0120</strain>
    </source>
</reference>
<dbReference type="PANTHER" id="PTHR24148">
    <property type="entry name" value="ANKYRIN REPEAT DOMAIN-CONTAINING PROTEIN 39 HOMOLOG-RELATED"/>
    <property type="match status" value="1"/>
</dbReference>
<dbReference type="AlphaFoldDB" id="A0A8K0R5J5"/>
<name>A0A8K0R5J5_9PLEO</name>
<organism evidence="3 4">
    <name type="scientific">Paraphoma chrysanthemicola</name>
    <dbReference type="NCBI Taxonomy" id="798071"/>
    <lineage>
        <taxon>Eukaryota</taxon>
        <taxon>Fungi</taxon>
        <taxon>Dikarya</taxon>
        <taxon>Ascomycota</taxon>
        <taxon>Pezizomycotina</taxon>
        <taxon>Dothideomycetes</taxon>
        <taxon>Pleosporomycetidae</taxon>
        <taxon>Pleosporales</taxon>
        <taxon>Pleosporineae</taxon>
        <taxon>Phaeosphaeriaceae</taxon>
        <taxon>Paraphoma</taxon>
    </lineage>
</organism>
<dbReference type="OrthoDB" id="270167at2759"/>
<feature type="domain" description="Heterokaryon incompatibility" evidence="2">
    <location>
        <begin position="83"/>
        <end position="221"/>
    </location>
</feature>
<dbReference type="InterPro" id="IPR010730">
    <property type="entry name" value="HET"/>
</dbReference>
<evidence type="ECO:0000313" key="4">
    <source>
        <dbReference type="Proteomes" id="UP000813461"/>
    </source>
</evidence>
<accession>A0A8K0R5J5</accession>
<feature type="region of interest" description="Disordered" evidence="1">
    <location>
        <begin position="1"/>
        <end position="21"/>
    </location>
</feature>
<proteinExistence type="predicted"/>
<dbReference type="InterPro" id="IPR052895">
    <property type="entry name" value="HetReg/Transcr_Mod"/>
</dbReference>
<dbReference type="Pfam" id="PF06985">
    <property type="entry name" value="HET"/>
    <property type="match status" value="1"/>
</dbReference>
<dbReference type="PANTHER" id="PTHR24148:SF73">
    <property type="entry name" value="HET DOMAIN PROTEIN (AFU_ORTHOLOGUE AFUA_8G01020)"/>
    <property type="match status" value="1"/>
</dbReference>
<evidence type="ECO:0000259" key="2">
    <source>
        <dbReference type="Pfam" id="PF06985"/>
    </source>
</evidence>
<protein>
    <recommendedName>
        <fullName evidence="2">Heterokaryon incompatibility domain-containing protein</fullName>
    </recommendedName>
</protein>
<keyword evidence="4" id="KW-1185">Reference proteome</keyword>